<accession>A0A5B8SSZ0</accession>
<dbReference type="NCBIfam" id="NF040582">
    <property type="entry name" value="STY4528_fam"/>
    <property type="match status" value="1"/>
</dbReference>
<feature type="region of interest" description="Disordered" evidence="1">
    <location>
        <begin position="381"/>
        <end position="415"/>
    </location>
</feature>
<reference evidence="2 3" key="1">
    <citation type="submission" date="2019-06" db="EMBL/GenBank/DDBJ databases">
        <title>Genome analyses of bacteria isolated from kimchi.</title>
        <authorList>
            <person name="Lee S."/>
            <person name="Ahn S."/>
            <person name="Roh S."/>
        </authorList>
    </citation>
    <scope>NUCLEOTIDE SEQUENCE [LARGE SCALE GENOMIC DNA]</scope>
    <source>
        <strain evidence="2 3">CBA4606</strain>
    </source>
</reference>
<keyword evidence="3" id="KW-1185">Reference proteome</keyword>
<organism evidence="2 3">
    <name type="scientific">Pistricoccus aurantiacus</name>
    <dbReference type="NCBI Taxonomy" id="1883414"/>
    <lineage>
        <taxon>Bacteria</taxon>
        <taxon>Pseudomonadati</taxon>
        <taxon>Pseudomonadota</taxon>
        <taxon>Gammaproteobacteria</taxon>
        <taxon>Oceanospirillales</taxon>
        <taxon>Halomonadaceae</taxon>
        <taxon>Pistricoccus</taxon>
    </lineage>
</organism>
<proteinExistence type="predicted"/>
<dbReference type="Proteomes" id="UP000321272">
    <property type="component" value="Chromosome"/>
</dbReference>
<dbReference type="OrthoDB" id="8556561at2"/>
<dbReference type="InterPro" id="IPR047749">
    <property type="entry name" value="STY4528-like"/>
</dbReference>
<dbReference type="KEGG" id="paur:FGL86_05665"/>
<dbReference type="AlphaFoldDB" id="A0A5B8SSZ0"/>
<protein>
    <submittedName>
        <fullName evidence="2">Uncharacterized protein</fullName>
    </submittedName>
</protein>
<sequence>MKNFDVLIGRAASSLTQRRGDTSGSNVAEDALDGLLFMGNPHETVPRALLLDQRLGAVDVLGWQVIRLLSNADRTTAFPTYDELEPLLRSGAGQKASRKTVARVIAILRLTRWMSLGMKARNTTNGRMIGNIYVLHDEPLAPAEALSLDHEYIEYVIHCIRHGNKTVARVASLVKEELANGGVLEIPTRLEVIDQRADRQRRGEFPEETQVEAPQFPMETQASFPSSPWELRQFPDEIKPSFQRKLMPESTTYGPVSSGNSDTTVRSYTNSVCKTTAREETDRPLIWSWPLELTSDERESVSFMLTGLSNEVQQAVLDETAGRLEAGKVKSTMAFLHTLAKRAASNTFQATHFGHGVADKRHGVPVGTKASSDDVKVVPTAHATEGSEDGAPGIASTHASRNADPQPLSAETEEARRRLFKRLGLRR</sequence>
<name>A0A5B8SSZ0_9GAMM</name>
<evidence type="ECO:0000256" key="1">
    <source>
        <dbReference type="SAM" id="MobiDB-lite"/>
    </source>
</evidence>
<gene>
    <name evidence="2" type="ORF">FGL86_05665</name>
</gene>
<dbReference type="RefSeq" id="WP_147183677.1">
    <property type="nucleotide sequence ID" value="NZ_CP042382.1"/>
</dbReference>
<evidence type="ECO:0000313" key="2">
    <source>
        <dbReference type="EMBL" id="QEA38615.1"/>
    </source>
</evidence>
<dbReference type="EMBL" id="CP042382">
    <property type="protein sequence ID" value="QEA38615.1"/>
    <property type="molecule type" value="Genomic_DNA"/>
</dbReference>
<evidence type="ECO:0000313" key="3">
    <source>
        <dbReference type="Proteomes" id="UP000321272"/>
    </source>
</evidence>